<dbReference type="AlphaFoldDB" id="A0A9P8NWB5"/>
<dbReference type="Proteomes" id="UP000788993">
    <property type="component" value="Unassembled WGS sequence"/>
</dbReference>
<dbReference type="EMBL" id="JAEUBD010001468">
    <property type="protein sequence ID" value="KAH3661063.1"/>
    <property type="molecule type" value="Genomic_DNA"/>
</dbReference>
<feature type="region of interest" description="Disordered" evidence="1">
    <location>
        <begin position="1"/>
        <end position="21"/>
    </location>
</feature>
<sequence length="464" mass="51894">MRSAPIGKGSNIGSSRYTESNEKVDTDAMFPVPKNAICRKKNPMIATLSSCGHFDTFDDIADSTPIHWNTNAENSTAAAPIKRISTPPATISSKVSVFTGFCAGKKERIPHVPHKHEHKNSPIRETNRDAFKIPNYGSQHHHNKPSIVPFEEFTQPNSQCMALLHDAMPKIDRESRVQIVVDRRVLVEEHVAQAGRQRPKKCVDADSLYPAGRIVNSAVEMARHNVQLQENNERVDDPANKAQGHDTSQQQPVVFLKVVEALERHRNELFDELNGRFLGLDDTLGNLLNQVFNLGLTSNFVELRNVEIFDRKLAHGVGRVIKPNEERHQRGNVCLFHVVPFDIIEPPCLHLDQLFGEILVFGRIDKKRLFATSTPTNQRCACIIGMPVTVRTKVAHSMVCREYKRGSVVSKKAVHLGHQFADLLVCVADIVVVLFGVRSVAVACRVCSQQMQEKHVFVLSDLGI</sequence>
<proteinExistence type="predicted"/>
<keyword evidence="3" id="KW-1185">Reference proteome</keyword>
<name>A0A9P8NWB5_9ASCO</name>
<comment type="caution">
    <text evidence="2">The sequence shown here is derived from an EMBL/GenBank/DDBJ whole genome shotgun (WGS) entry which is preliminary data.</text>
</comment>
<organism evidence="2 3">
    <name type="scientific">Ogataea polymorpha</name>
    <dbReference type="NCBI Taxonomy" id="460523"/>
    <lineage>
        <taxon>Eukaryota</taxon>
        <taxon>Fungi</taxon>
        <taxon>Dikarya</taxon>
        <taxon>Ascomycota</taxon>
        <taxon>Saccharomycotina</taxon>
        <taxon>Pichiomycetes</taxon>
        <taxon>Pichiales</taxon>
        <taxon>Pichiaceae</taxon>
        <taxon>Ogataea</taxon>
    </lineage>
</organism>
<evidence type="ECO:0000313" key="2">
    <source>
        <dbReference type="EMBL" id="KAH3661063.1"/>
    </source>
</evidence>
<reference evidence="2" key="1">
    <citation type="journal article" date="2021" name="Open Biol.">
        <title>Shared evolutionary footprints suggest mitochondrial oxidative damage underlies multiple complex I losses in fungi.</title>
        <authorList>
            <person name="Schikora-Tamarit M.A."/>
            <person name="Marcet-Houben M."/>
            <person name="Nosek J."/>
            <person name="Gabaldon T."/>
        </authorList>
    </citation>
    <scope>NUCLEOTIDE SEQUENCE</scope>
    <source>
        <strain evidence="2">NCAIM Y.01608</strain>
    </source>
</reference>
<protein>
    <submittedName>
        <fullName evidence="2">Uncharacterized protein</fullName>
    </submittedName>
</protein>
<evidence type="ECO:0000256" key="1">
    <source>
        <dbReference type="SAM" id="MobiDB-lite"/>
    </source>
</evidence>
<accession>A0A9P8NWB5</accession>
<evidence type="ECO:0000313" key="3">
    <source>
        <dbReference type="Proteomes" id="UP000788993"/>
    </source>
</evidence>
<gene>
    <name evidence="2" type="ORF">OGATHE_005396</name>
</gene>
<reference evidence="2" key="2">
    <citation type="submission" date="2021-01" db="EMBL/GenBank/DDBJ databases">
        <authorList>
            <person name="Schikora-Tamarit M.A."/>
        </authorList>
    </citation>
    <scope>NUCLEOTIDE SEQUENCE</scope>
    <source>
        <strain evidence="2">NCAIM Y.01608</strain>
    </source>
</reference>